<dbReference type="EMBL" id="LN679998">
    <property type="protein sequence ID" value="CEJ74236.1"/>
    <property type="molecule type" value="Genomic_DNA"/>
</dbReference>
<sequence>MGRQRKTVSTTKKHLTKKEKENRSNQEKKLKLDRDELIVPETLKDNEIASKEFERVVSAAEKIGLWDNLDLPFIIMYCDAWSHYNEIEKQMRKNKQYTVQGKDSEKLNPLINAQDKYISRIMRCSTKLGVATTDRLKLIIPEPETKENKFMKYLKV</sequence>
<feature type="compositionally biased region" description="Basic and acidic residues" evidence="1">
    <location>
        <begin position="18"/>
        <end position="28"/>
    </location>
</feature>
<gene>
    <name evidence="2" type="ORF">ATCC9714_21241</name>
</gene>
<feature type="region of interest" description="Disordered" evidence="1">
    <location>
        <begin position="1"/>
        <end position="28"/>
    </location>
</feature>
<protein>
    <recommendedName>
        <fullName evidence="4">Phage terminase small subunit P27 family</fullName>
    </recommendedName>
</protein>
<dbReference type="GeneID" id="97537959"/>
<evidence type="ECO:0008006" key="4">
    <source>
        <dbReference type="Google" id="ProtNLM"/>
    </source>
</evidence>
<evidence type="ECO:0000313" key="2">
    <source>
        <dbReference type="EMBL" id="CEJ74236.1"/>
    </source>
</evidence>
<evidence type="ECO:0000313" key="3">
    <source>
        <dbReference type="Proteomes" id="UP000032811"/>
    </source>
</evidence>
<dbReference type="Proteomes" id="UP000032811">
    <property type="component" value="Chromosome 1"/>
</dbReference>
<proteinExistence type="predicted"/>
<dbReference type="Pfam" id="PF05119">
    <property type="entry name" value="Terminase_4"/>
    <property type="match status" value="1"/>
</dbReference>
<dbReference type="RefSeq" id="WP_077065685.1">
    <property type="nucleotide sequence ID" value="NZ_CDLK01000004.1"/>
</dbReference>
<keyword evidence="3" id="KW-1185">Reference proteome</keyword>
<feature type="compositionally biased region" description="Basic residues" evidence="1">
    <location>
        <begin position="1"/>
        <end position="17"/>
    </location>
</feature>
<name>A0ABM9RQA8_PARSO</name>
<evidence type="ECO:0000256" key="1">
    <source>
        <dbReference type="SAM" id="MobiDB-lite"/>
    </source>
</evidence>
<reference evidence="2 3" key="1">
    <citation type="submission" date="2014-11" db="EMBL/GenBank/DDBJ databases">
        <authorList>
            <person name="Aslett M.A."/>
            <person name="De Silva N."/>
        </authorList>
    </citation>
    <scope>NUCLEOTIDE SEQUENCE [LARGE SCALE GENOMIC DNA]</scope>
    <source>
        <strain evidence="2 3">ATCC9714</strain>
    </source>
</reference>
<organism evidence="2 3">
    <name type="scientific">Paraclostridium sordellii</name>
    <name type="common">Clostridium sordellii</name>
    <dbReference type="NCBI Taxonomy" id="1505"/>
    <lineage>
        <taxon>Bacteria</taxon>
        <taxon>Bacillati</taxon>
        <taxon>Bacillota</taxon>
        <taxon>Clostridia</taxon>
        <taxon>Peptostreptococcales</taxon>
        <taxon>Peptostreptococcaceae</taxon>
        <taxon>Paraclostridium</taxon>
    </lineage>
</organism>
<dbReference type="NCBIfam" id="TIGR01558">
    <property type="entry name" value="sm_term_P27"/>
    <property type="match status" value="1"/>
</dbReference>
<dbReference type="InterPro" id="IPR006448">
    <property type="entry name" value="Phage_term_ssu_P27"/>
</dbReference>
<accession>A0ABM9RQA8</accession>